<accession>A0AAV3QMZ9</accession>
<comment type="catalytic activity">
    <reaction evidence="14">
        <text>a 5'-end ribonucleotide-tRNA(His) + GTP + ATP + H2O = a 5'-end phospho-guanosine-ribonucleotide-tRNA(His) + AMP + 2 diphosphate + H(+)</text>
        <dbReference type="Rhea" id="RHEA:54564"/>
        <dbReference type="Rhea" id="RHEA-COMP:14193"/>
        <dbReference type="Rhea" id="RHEA-COMP:14917"/>
        <dbReference type="ChEBI" id="CHEBI:15377"/>
        <dbReference type="ChEBI" id="CHEBI:15378"/>
        <dbReference type="ChEBI" id="CHEBI:30616"/>
        <dbReference type="ChEBI" id="CHEBI:33019"/>
        <dbReference type="ChEBI" id="CHEBI:37565"/>
        <dbReference type="ChEBI" id="CHEBI:138282"/>
        <dbReference type="ChEBI" id="CHEBI:141847"/>
        <dbReference type="ChEBI" id="CHEBI:456215"/>
        <dbReference type="EC" id="2.7.7.79"/>
    </reaction>
</comment>
<dbReference type="Pfam" id="PF14413">
    <property type="entry name" value="Thg1C"/>
    <property type="match status" value="2"/>
</dbReference>
<keyword evidence="13" id="KW-0539">Nucleus</keyword>
<evidence type="ECO:0000256" key="12">
    <source>
        <dbReference type="ARBA" id="ARBA00023134"/>
    </source>
</evidence>
<dbReference type="EMBL" id="BAABME010005025">
    <property type="protein sequence ID" value="GAA0164376.1"/>
    <property type="molecule type" value="Genomic_DNA"/>
</dbReference>
<dbReference type="InterPro" id="IPR024956">
    <property type="entry name" value="tRNAHis_GuaTrfase_cat"/>
</dbReference>
<keyword evidence="6" id="KW-0808">Transferase</keyword>
<proteinExistence type="inferred from homology"/>
<dbReference type="GO" id="GO:0005525">
    <property type="term" value="F:GTP binding"/>
    <property type="evidence" value="ECO:0007669"/>
    <property type="project" value="UniProtKB-KW"/>
</dbReference>
<dbReference type="Pfam" id="PF04446">
    <property type="entry name" value="Thg1"/>
    <property type="match status" value="2"/>
</dbReference>
<reference evidence="17 18" key="1">
    <citation type="submission" date="2024-01" db="EMBL/GenBank/DDBJ databases">
        <title>The complete chloroplast genome sequence of Lithospermum erythrorhizon: insights into the phylogenetic relationship among Boraginaceae species and the maternal lineages of purple gromwells.</title>
        <authorList>
            <person name="Okada T."/>
            <person name="Watanabe K."/>
        </authorList>
    </citation>
    <scope>NUCLEOTIDE SEQUENCE [LARGE SCALE GENOMIC DNA]</scope>
</reference>
<gene>
    <name evidence="17" type="ORF">LIER_20029</name>
</gene>
<dbReference type="Gene3D" id="3.30.70.3000">
    <property type="match status" value="2"/>
</dbReference>
<protein>
    <recommendedName>
        <fullName evidence="5">tRNA(His) guanylyltransferase</fullName>
        <ecNumber evidence="5">2.7.7.79</ecNumber>
    </recommendedName>
</protein>
<comment type="caution">
    <text evidence="17">The sequence shown here is derived from an EMBL/GenBank/DDBJ whole genome shotgun (WGS) entry which is preliminary data.</text>
</comment>
<evidence type="ECO:0000259" key="16">
    <source>
        <dbReference type="Pfam" id="PF14413"/>
    </source>
</evidence>
<dbReference type="EC" id="2.7.7.79" evidence="5"/>
<evidence type="ECO:0000256" key="2">
    <source>
        <dbReference type="ARBA" id="ARBA00002939"/>
    </source>
</evidence>
<sequence>MIGLFFLSFVFKKDTKFYKRRGSKLLSLMVSLFTSKYVEKWKEFFPQKELRYPPSFHSRVISCASLEVLRSYLSWRQTDCHDKNQYDTCLSELSRNKKMSEGESNDILKETQKQPKYDLLFNEFEIKYKECPDVARQGSFLLRQKVEEIVKYDINGTPVKRKRIKVIQLHSKNVTSRSFWSTHPYLLEELGKFEGDICKIKPELKRSFQFENKLLPSTWIVIRIDGCHFHKFSEVHNFVKPNDTRALNLMNSCAMAVVEAFNDIVFAYGMSDEYSFILKKDSQLYGRRPSEVVSVITSFFTSLYVMKWKEFFFLTKLEFSPYFDGRAICYPSNKILLDYLTWRQIDCKINDMYNTCFSVLVKSGGCLNGTLTQDKKPGMTKTEAHKYLKGTQTREKIKLLKRFGIDYSKLPLMFRLGSSVFWDEERTTNKMKGVLEMSDKKVVVDYINIIDKTLWNEHPHILMD</sequence>
<keyword evidence="10" id="KW-0547">Nucleotide-binding</keyword>
<feature type="domain" description="tRNAHis guanylyltransferase catalytic" evidence="15">
    <location>
        <begin position="8"/>
        <end position="62"/>
    </location>
</feature>
<keyword evidence="18" id="KW-1185">Reference proteome</keyword>
<dbReference type="GO" id="GO:0005654">
    <property type="term" value="C:nucleoplasm"/>
    <property type="evidence" value="ECO:0007669"/>
    <property type="project" value="UniProtKB-SubCell"/>
</dbReference>
<dbReference type="FunFam" id="3.30.70.3000:FF:000002">
    <property type="entry name" value="tRNA(His) guanylyltransferase 1"/>
    <property type="match status" value="1"/>
</dbReference>
<dbReference type="InterPro" id="IPR007537">
    <property type="entry name" value="tRNAHis_GuaTrfase_Thg1"/>
</dbReference>
<comment type="similarity">
    <text evidence="4">Belongs to the tRNA(His) guanylyltransferase family.</text>
</comment>
<dbReference type="InterPro" id="IPR038469">
    <property type="entry name" value="tRNAHis_GuaTrfase_Thg1_sf"/>
</dbReference>
<feature type="domain" description="Thg1 C-terminal" evidence="16">
    <location>
        <begin position="335"/>
        <end position="433"/>
    </location>
</feature>
<dbReference type="InterPro" id="IPR025845">
    <property type="entry name" value="Thg1_C_dom"/>
</dbReference>
<dbReference type="GO" id="GO:0008193">
    <property type="term" value="F:tRNA guanylyltransferase activity"/>
    <property type="evidence" value="ECO:0007669"/>
    <property type="project" value="UniProtKB-EC"/>
</dbReference>
<evidence type="ECO:0000256" key="3">
    <source>
        <dbReference type="ARBA" id="ARBA00004642"/>
    </source>
</evidence>
<keyword evidence="8" id="KW-0548">Nucleotidyltransferase</keyword>
<evidence type="ECO:0000313" key="17">
    <source>
        <dbReference type="EMBL" id="GAA0164376.1"/>
    </source>
</evidence>
<dbReference type="Proteomes" id="UP001454036">
    <property type="component" value="Unassembled WGS sequence"/>
</dbReference>
<feature type="domain" description="tRNAHis guanylyltransferase catalytic" evidence="15">
    <location>
        <begin position="206"/>
        <end position="331"/>
    </location>
</feature>
<keyword evidence="12" id="KW-0342">GTP-binding</keyword>
<dbReference type="PANTHER" id="PTHR12729">
    <property type="entry name" value="TRNA(HIS) GUANYLYLTRANSFERASE-RELATED"/>
    <property type="match status" value="1"/>
</dbReference>
<comment type="cofactor">
    <cofactor evidence="1">
        <name>Mg(2+)</name>
        <dbReference type="ChEBI" id="CHEBI:18420"/>
    </cofactor>
</comment>
<evidence type="ECO:0000256" key="10">
    <source>
        <dbReference type="ARBA" id="ARBA00022741"/>
    </source>
</evidence>
<evidence type="ECO:0000256" key="4">
    <source>
        <dbReference type="ARBA" id="ARBA00010113"/>
    </source>
</evidence>
<comment type="subcellular location">
    <subcellularLocation>
        <location evidence="3">Nucleus</location>
        <location evidence="3">Nucleoplasm</location>
    </subcellularLocation>
</comment>
<dbReference type="GO" id="GO:0000287">
    <property type="term" value="F:magnesium ion binding"/>
    <property type="evidence" value="ECO:0007669"/>
    <property type="project" value="InterPro"/>
</dbReference>
<name>A0AAV3QMZ9_LITER</name>
<evidence type="ECO:0000256" key="13">
    <source>
        <dbReference type="ARBA" id="ARBA00023242"/>
    </source>
</evidence>
<evidence type="ECO:0000313" key="18">
    <source>
        <dbReference type="Proteomes" id="UP001454036"/>
    </source>
</evidence>
<keyword evidence="7" id="KW-0819">tRNA processing</keyword>
<dbReference type="PANTHER" id="PTHR12729:SF6">
    <property type="entry name" value="TRNA(HIS) GUANYLYLTRANSFERASE-RELATED"/>
    <property type="match status" value="1"/>
</dbReference>
<evidence type="ECO:0000256" key="6">
    <source>
        <dbReference type="ARBA" id="ARBA00022679"/>
    </source>
</evidence>
<feature type="domain" description="Thg1 C-terminal" evidence="16">
    <location>
        <begin position="68"/>
        <end position="157"/>
    </location>
</feature>
<organism evidence="17 18">
    <name type="scientific">Lithospermum erythrorhizon</name>
    <name type="common">Purple gromwell</name>
    <name type="synonym">Lithospermum officinale var. erythrorhizon</name>
    <dbReference type="NCBI Taxonomy" id="34254"/>
    <lineage>
        <taxon>Eukaryota</taxon>
        <taxon>Viridiplantae</taxon>
        <taxon>Streptophyta</taxon>
        <taxon>Embryophyta</taxon>
        <taxon>Tracheophyta</taxon>
        <taxon>Spermatophyta</taxon>
        <taxon>Magnoliopsida</taxon>
        <taxon>eudicotyledons</taxon>
        <taxon>Gunneridae</taxon>
        <taxon>Pentapetalae</taxon>
        <taxon>asterids</taxon>
        <taxon>lamiids</taxon>
        <taxon>Boraginales</taxon>
        <taxon>Boraginaceae</taxon>
        <taxon>Boraginoideae</taxon>
        <taxon>Lithospermeae</taxon>
        <taxon>Lithospermum</taxon>
    </lineage>
</organism>
<comment type="function">
    <text evidence="2">Adds a GMP to the 5'-end of tRNA(His) after transcription and RNase P cleavage.</text>
</comment>
<dbReference type="AlphaFoldDB" id="A0AAV3QMZ9"/>
<evidence type="ECO:0000256" key="14">
    <source>
        <dbReference type="ARBA" id="ARBA00047281"/>
    </source>
</evidence>
<keyword evidence="9" id="KW-0479">Metal-binding</keyword>
<dbReference type="GO" id="GO:0006400">
    <property type="term" value="P:tRNA modification"/>
    <property type="evidence" value="ECO:0007669"/>
    <property type="project" value="InterPro"/>
</dbReference>
<evidence type="ECO:0000256" key="8">
    <source>
        <dbReference type="ARBA" id="ARBA00022695"/>
    </source>
</evidence>
<evidence type="ECO:0000256" key="1">
    <source>
        <dbReference type="ARBA" id="ARBA00001946"/>
    </source>
</evidence>
<evidence type="ECO:0000256" key="11">
    <source>
        <dbReference type="ARBA" id="ARBA00022842"/>
    </source>
</evidence>
<evidence type="ECO:0000256" key="5">
    <source>
        <dbReference type="ARBA" id="ARBA00012511"/>
    </source>
</evidence>
<keyword evidence="11" id="KW-0460">Magnesium</keyword>
<evidence type="ECO:0000256" key="7">
    <source>
        <dbReference type="ARBA" id="ARBA00022694"/>
    </source>
</evidence>
<evidence type="ECO:0000256" key="9">
    <source>
        <dbReference type="ARBA" id="ARBA00022723"/>
    </source>
</evidence>
<evidence type="ECO:0000259" key="15">
    <source>
        <dbReference type="Pfam" id="PF04446"/>
    </source>
</evidence>